<comment type="caution">
    <text evidence="1">The sequence shown here is derived from an EMBL/GenBank/DDBJ whole genome shotgun (WGS) entry which is preliminary data.</text>
</comment>
<organism evidence="1">
    <name type="scientific">Rhizobium leguminosarum</name>
    <dbReference type="NCBI Taxonomy" id="384"/>
    <lineage>
        <taxon>Bacteria</taxon>
        <taxon>Pseudomonadati</taxon>
        <taxon>Pseudomonadota</taxon>
        <taxon>Alphaproteobacteria</taxon>
        <taxon>Hyphomicrobiales</taxon>
        <taxon>Rhizobiaceae</taxon>
        <taxon>Rhizobium/Agrobacterium group</taxon>
        <taxon>Rhizobium</taxon>
    </lineage>
</organism>
<dbReference type="AlphaFoldDB" id="A0A179BR12"/>
<sequence length="68" mass="7065">MHNLATALAITLSYLDGRSSNSTEDDDVEVLEAVAAELQNAPSDEKNSVISALVHIGKADLADGLGLN</sequence>
<protein>
    <submittedName>
        <fullName evidence="1">Uncharacterized protein</fullName>
    </submittedName>
</protein>
<proteinExistence type="predicted"/>
<name>A0A179BR12_RHILE</name>
<dbReference type="EMBL" id="LWBS01000253">
    <property type="protein sequence ID" value="OAP93785.1"/>
    <property type="molecule type" value="Genomic_DNA"/>
</dbReference>
<evidence type="ECO:0000313" key="1">
    <source>
        <dbReference type="EMBL" id="OAP93785.1"/>
    </source>
</evidence>
<accession>A0A179BR12</accession>
<gene>
    <name evidence="1" type="ORF">A4U53_23795</name>
</gene>
<reference evidence="1" key="1">
    <citation type="submission" date="2016-04" db="EMBL/GenBank/DDBJ databases">
        <title>Fast-growing isolate from the root nodules of Vavilovia formosa.</title>
        <authorList>
            <person name="Kimeklis A."/>
            <person name="Safronova V."/>
            <person name="Belimov A."/>
            <person name="Andronov E."/>
        </authorList>
    </citation>
    <scope>NUCLEOTIDE SEQUENCE [LARGE SCALE GENOMIC DNA]</scope>
    <source>
        <strain evidence="1">Vaf-46</strain>
    </source>
</reference>